<evidence type="ECO:0000259" key="2">
    <source>
        <dbReference type="Pfam" id="PF02517"/>
    </source>
</evidence>
<feature type="transmembrane region" description="Helical" evidence="1">
    <location>
        <begin position="102"/>
        <end position="122"/>
    </location>
</feature>
<keyword evidence="1" id="KW-0472">Membrane</keyword>
<gene>
    <name evidence="3" type="ORF">RB614_26650</name>
</gene>
<keyword evidence="1" id="KW-0812">Transmembrane</keyword>
<keyword evidence="4" id="KW-1185">Reference proteome</keyword>
<feature type="transmembrane region" description="Helical" evidence="1">
    <location>
        <begin position="59"/>
        <end position="81"/>
    </location>
</feature>
<dbReference type="Pfam" id="PF02517">
    <property type="entry name" value="Rce1-like"/>
    <property type="match status" value="1"/>
</dbReference>
<dbReference type="InterPro" id="IPR003675">
    <property type="entry name" value="Rce1/LyrA-like_dom"/>
</dbReference>
<feature type="transmembrane region" description="Helical" evidence="1">
    <location>
        <begin position="167"/>
        <end position="183"/>
    </location>
</feature>
<dbReference type="PANTHER" id="PTHR35797:SF1">
    <property type="entry name" value="PROTEASE"/>
    <property type="match status" value="1"/>
</dbReference>
<dbReference type="PANTHER" id="PTHR35797">
    <property type="entry name" value="PROTEASE-RELATED"/>
    <property type="match status" value="1"/>
</dbReference>
<reference evidence="3 4" key="1">
    <citation type="submission" date="2023-08" db="EMBL/GenBank/DDBJ databases">
        <title>Phytohabitans sansha sp. nov., isolated from marine sediment.</title>
        <authorList>
            <person name="Zhao Y."/>
            <person name="Yi K."/>
        </authorList>
    </citation>
    <scope>NUCLEOTIDE SEQUENCE [LARGE SCALE GENOMIC DNA]</scope>
    <source>
        <strain evidence="3 4">ZYX-F-186</strain>
    </source>
</reference>
<sequence length="281" mass="30741">MTSSRVRPRPAPSGPTRLEMSPRGVWLFFALAFGIGWGIGFLMVLFADQVEALFGEIGYTNPVFILLVYSPAIAGIALVWRHYGIRGVGSLLRRATLWRMPAAWWIFLILGIPAVKYAGAAINGTLTDVEFTPWYGVFGALLAALLIGPVEEIGWRGVALPLLQRRYTPLWASLILGGFWAVWHLPSFFLSDTPQSAWSFGPFVIGVLALSVLLTPMFNAAGGSILVAALFHFQMNGPTWPDAQPWENYLFAAAAVVAVLLNRTAMLHRDRAVTEVLAPSS</sequence>
<dbReference type="Proteomes" id="UP001230908">
    <property type="component" value="Unassembled WGS sequence"/>
</dbReference>
<keyword evidence="1" id="KW-1133">Transmembrane helix</keyword>
<dbReference type="EMBL" id="JAVHUY010000027">
    <property type="protein sequence ID" value="MDQ7908113.1"/>
    <property type="molecule type" value="Genomic_DNA"/>
</dbReference>
<protein>
    <submittedName>
        <fullName evidence="3">Type II CAAX endopeptidase family protein</fullName>
    </submittedName>
</protein>
<comment type="caution">
    <text evidence="3">The sequence shown here is derived from an EMBL/GenBank/DDBJ whole genome shotgun (WGS) entry which is preliminary data.</text>
</comment>
<accession>A0ABU0ZM53</accession>
<organism evidence="3 4">
    <name type="scientific">Phytohabitans maris</name>
    <dbReference type="NCBI Taxonomy" id="3071409"/>
    <lineage>
        <taxon>Bacteria</taxon>
        <taxon>Bacillati</taxon>
        <taxon>Actinomycetota</taxon>
        <taxon>Actinomycetes</taxon>
        <taxon>Micromonosporales</taxon>
        <taxon>Micromonosporaceae</taxon>
    </lineage>
</organism>
<feature type="transmembrane region" description="Helical" evidence="1">
    <location>
        <begin position="203"/>
        <end position="231"/>
    </location>
</feature>
<evidence type="ECO:0000256" key="1">
    <source>
        <dbReference type="SAM" id="Phobius"/>
    </source>
</evidence>
<evidence type="ECO:0000313" key="4">
    <source>
        <dbReference type="Proteomes" id="UP001230908"/>
    </source>
</evidence>
<feature type="domain" description="CAAX prenyl protease 2/Lysostaphin resistance protein A-like" evidence="2">
    <location>
        <begin position="136"/>
        <end position="236"/>
    </location>
</feature>
<evidence type="ECO:0000313" key="3">
    <source>
        <dbReference type="EMBL" id="MDQ7908113.1"/>
    </source>
</evidence>
<feature type="transmembrane region" description="Helical" evidence="1">
    <location>
        <begin position="25"/>
        <end position="47"/>
    </location>
</feature>
<dbReference type="RefSeq" id="WP_308715381.1">
    <property type="nucleotide sequence ID" value="NZ_JAVHUY010000027.1"/>
</dbReference>
<proteinExistence type="predicted"/>
<name>A0ABU0ZM53_9ACTN</name>
<dbReference type="InterPro" id="IPR042150">
    <property type="entry name" value="MmRce1-like"/>
</dbReference>
<feature type="transmembrane region" description="Helical" evidence="1">
    <location>
        <begin position="134"/>
        <end position="155"/>
    </location>
</feature>